<accession>F7X9G2</accession>
<dbReference type="HOGENOM" id="CLU_1331197_0_0_5"/>
<evidence type="ECO:0000313" key="3">
    <source>
        <dbReference type="Proteomes" id="UP000009045"/>
    </source>
</evidence>
<dbReference type="EMBL" id="CP001830">
    <property type="protein sequence ID" value="AEH79070.1"/>
    <property type="molecule type" value="Genomic_DNA"/>
</dbReference>
<organism evidence="2 3">
    <name type="scientific">Sinorhizobium meliloti (strain SM11)</name>
    <dbReference type="NCBI Taxonomy" id="707241"/>
    <lineage>
        <taxon>Bacteria</taxon>
        <taxon>Pseudomonadati</taxon>
        <taxon>Pseudomonadota</taxon>
        <taxon>Alphaproteobacteria</taxon>
        <taxon>Hyphomicrobiales</taxon>
        <taxon>Rhizobiaceae</taxon>
        <taxon>Sinorhizobium/Ensifer group</taxon>
        <taxon>Sinorhizobium</taxon>
    </lineage>
</organism>
<proteinExistence type="predicted"/>
<gene>
    <name evidence="2" type="ordered locus">SM11_chr1802</name>
</gene>
<feature type="coiled-coil region" evidence="1">
    <location>
        <begin position="167"/>
        <end position="194"/>
    </location>
</feature>
<protein>
    <submittedName>
        <fullName evidence="2">Uncharacterized protein</fullName>
    </submittedName>
</protein>
<dbReference type="KEGG" id="smx:SM11_chr1802"/>
<dbReference type="AlphaFoldDB" id="F7X9G2"/>
<dbReference type="PATRIC" id="fig|707241.3.peg.1892"/>
<evidence type="ECO:0000313" key="2">
    <source>
        <dbReference type="EMBL" id="AEH79070.1"/>
    </source>
</evidence>
<dbReference type="Proteomes" id="UP000009045">
    <property type="component" value="Chromosome"/>
</dbReference>
<reference evidence="2 3" key="1">
    <citation type="journal article" date="2011" name="J. Biotechnol.">
        <title>The complete genome sequence of the dominant Sinorhizobium meliloti field isolate SM11 extends the S. meliloti pan-genome.</title>
        <authorList>
            <person name="Schneiker-Bekel S."/>
            <person name="Wibberg D."/>
            <person name="Bekel T."/>
            <person name="Blom J."/>
            <person name="Linke B."/>
            <person name="Neuweger H."/>
            <person name="Stiens M."/>
            <person name="Vorholter F.J."/>
            <person name="Weidner S."/>
            <person name="Goesmann A."/>
            <person name="Puhler A."/>
            <person name="Schluter A."/>
        </authorList>
    </citation>
    <scope>NUCLEOTIDE SEQUENCE [LARGE SCALE GENOMIC DNA]</scope>
    <source>
        <strain evidence="2 3">SM11</strain>
    </source>
</reference>
<name>F7X9G2_SINMM</name>
<keyword evidence="1" id="KW-0175">Coiled coil</keyword>
<sequence>MRLFESLKTTAFTSSPRGIAGDDEGSSPAAGPDVAAVVLRKGMTWEGPAAVGAAPSSPSEVMPVRINVSINEMKIAQEADKVLSKRDKNLSNKDKVMNDTLRAQQLFLEAYPEIRYGSVKELYRQAHKFISKHVTKELTFRRIRSIKEGKARRIDGEELDALRLAVIEESKREQSELRARLAALDAKLARVDEALARTKVAADSRP</sequence>
<evidence type="ECO:0000256" key="1">
    <source>
        <dbReference type="SAM" id="Coils"/>
    </source>
</evidence>